<evidence type="ECO:0000313" key="4">
    <source>
        <dbReference type="Proteomes" id="UP000053815"/>
    </source>
</evidence>
<feature type="coiled-coil region" evidence="1">
    <location>
        <begin position="496"/>
        <end position="565"/>
    </location>
</feature>
<accession>A0A0C9M2C2</accession>
<dbReference type="Proteomes" id="UP000053815">
    <property type="component" value="Unassembled WGS sequence"/>
</dbReference>
<reference evidence="3" key="1">
    <citation type="submission" date="2014-09" db="EMBL/GenBank/DDBJ databases">
        <title>Draft genome sequence of an oleaginous Mucoromycotina fungus Mucor ambiguus NBRC6742.</title>
        <authorList>
            <person name="Takeda I."/>
            <person name="Yamane N."/>
            <person name="Morita T."/>
            <person name="Tamano K."/>
            <person name="Machida M."/>
            <person name="Baker S."/>
            <person name="Koike H."/>
        </authorList>
    </citation>
    <scope>NUCLEOTIDE SEQUENCE</scope>
    <source>
        <strain evidence="3">NBRC 6742</strain>
    </source>
</reference>
<keyword evidence="4" id="KW-1185">Reference proteome</keyword>
<feature type="region of interest" description="Disordered" evidence="2">
    <location>
        <begin position="467"/>
        <end position="490"/>
    </location>
</feature>
<dbReference type="OrthoDB" id="2282043at2759"/>
<keyword evidence="1" id="KW-0175">Coiled coil</keyword>
<gene>
    <name evidence="3" type="ORF">MAM1_0029d02278</name>
</gene>
<feature type="compositionally biased region" description="Pro residues" evidence="2">
    <location>
        <begin position="471"/>
        <end position="487"/>
    </location>
</feature>
<organism evidence="3">
    <name type="scientific">Mucor ambiguus</name>
    <dbReference type="NCBI Taxonomy" id="91626"/>
    <lineage>
        <taxon>Eukaryota</taxon>
        <taxon>Fungi</taxon>
        <taxon>Fungi incertae sedis</taxon>
        <taxon>Mucoromycota</taxon>
        <taxon>Mucoromycotina</taxon>
        <taxon>Mucoromycetes</taxon>
        <taxon>Mucorales</taxon>
        <taxon>Mucorineae</taxon>
        <taxon>Mucoraceae</taxon>
        <taxon>Mucor</taxon>
    </lineage>
</organism>
<evidence type="ECO:0000256" key="1">
    <source>
        <dbReference type="SAM" id="Coils"/>
    </source>
</evidence>
<protein>
    <submittedName>
        <fullName evidence="3">Uncharacterized protein</fullName>
    </submittedName>
</protein>
<evidence type="ECO:0000256" key="2">
    <source>
        <dbReference type="SAM" id="MobiDB-lite"/>
    </source>
</evidence>
<evidence type="ECO:0000313" key="3">
    <source>
        <dbReference type="EMBL" id="GAN02831.1"/>
    </source>
</evidence>
<proteinExistence type="predicted"/>
<name>A0A0C9M2C2_9FUNG</name>
<dbReference type="AlphaFoldDB" id="A0A0C9M2C2"/>
<sequence length="573" mass="66292">MFASLPQSTHATLPGIIEEEGKSPALVADLHRQIEHLQFQMTVVNERNQHVELELVAMRTTSMELWSLNDKQSALIDALESKLNQTADMKREMRQLELERHAMEDNLQVVQDIALKQDKDTERALEAVAMLQKQLQQQQNMTHTNTNGGSLDQQRTRALENRVEELNNYIVNLQRHHTHQEETERWRHTAQLQAAKINAFEKRIDSLQNELLTHQTALREGDTSGIIASLQDRIKRLQQEKTAVEDDFESSYEAAVNENDKLTQLANQQSYQIQQLETAVAELHQQLSKQQSIKQAYDALRKEYELMEKLNQELVVVNKQPHSVANRQSTTSVASVYRKRRTPNRISVDEKPQLMRWIQEKLDTSCTMDVLQKVSHLADENMQLALMVDDLETQIMSQRHHLSQQVKTLECDVLNLTVLNNQLERQTETSVRLSRSSAATNSTHRIRRGDTPASVLSDYTAIKYRSTTPSLLPPTEPPNQPLPPTPPVSEQFDTQLRSYHIKLEMAENQVRTQQEQTRKLASGMEELQDQHIQIQKELELERRQRQKAEQAHAILEKRLQDVMNDKKNKFLCF</sequence>
<feature type="coiled-coil region" evidence="1">
    <location>
        <begin position="76"/>
        <end position="320"/>
    </location>
</feature>
<dbReference type="EMBL" id="DF836318">
    <property type="protein sequence ID" value="GAN02831.1"/>
    <property type="molecule type" value="Genomic_DNA"/>
</dbReference>